<dbReference type="GO" id="GO:0031491">
    <property type="term" value="F:nucleosome binding"/>
    <property type="evidence" value="ECO:0007669"/>
    <property type="project" value="TreeGrafter"/>
</dbReference>
<keyword evidence="2" id="KW-0597">Phosphoprotein</keyword>
<dbReference type="FunFam" id="1.25.40.10:FF:000076">
    <property type="entry name" value="calcineurin-binding protein cabin-1 isoform X1"/>
    <property type="match status" value="1"/>
</dbReference>
<dbReference type="GeneTree" id="ENSGT00390000008529"/>
<dbReference type="STRING" id="42514.ENSPNAP00000013864"/>
<evidence type="ECO:0000256" key="2">
    <source>
        <dbReference type="ARBA" id="ARBA00022553"/>
    </source>
</evidence>
<dbReference type="InterPro" id="IPR033053">
    <property type="entry name" value="Hir3/CABIN1"/>
</dbReference>
<keyword evidence="4" id="KW-0802">TPR repeat</keyword>
<dbReference type="Ensembl" id="ENSPNAT00000021592.2">
    <property type="protein sequence ID" value="ENSPNAP00000013864.2"/>
    <property type="gene ID" value="ENSPNAG00000019814.2"/>
</dbReference>
<dbReference type="Gene3D" id="1.25.40.10">
    <property type="entry name" value="Tetratricopeptide repeat domain"/>
    <property type="match status" value="2"/>
</dbReference>
<dbReference type="SMART" id="SM00028">
    <property type="entry name" value="TPR"/>
    <property type="match status" value="4"/>
</dbReference>
<reference evidence="10 11" key="1">
    <citation type="submission" date="2020-10" db="EMBL/GenBank/DDBJ databases">
        <title>Pygocentrus nattereri (red-bellied piranha) genome, fPygNat1, primary haplotype.</title>
        <authorList>
            <person name="Myers G."/>
            <person name="Meyer A."/>
            <person name="Karagic N."/>
            <person name="Pippel M."/>
            <person name="Winkler S."/>
            <person name="Tracey A."/>
            <person name="Wood J."/>
            <person name="Formenti G."/>
            <person name="Howe K."/>
            <person name="Fedrigo O."/>
            <person name="Jarvis E.D."/>
        </authorList>
    </citation>
    <scope>NUCLEOTIDE SEQUENCE [LARGE SCALE GENOMIC DNA]</scope>
</reference>
<comment type="subcellular location">
    <subcellularLocation>
        <location evidence="1">Nucleus</location>
    </subcellularLocation>
</comment>
<keyword evidence="6" id="KW-0539">Nucleus</keyword>
<keyword evidence="5" id="KW-0156">Chromatin regulator</keyword>
<evidence type="ECO:0000256" key="1">
    <source>
        <dbReference type="ARBA" id="ARBA00004123"/>
    </source>
</evidence>
<evidence type="ECO:0000313" key="11">
    <source>
        <dbReference type="Proteomes" id="UP001501920"/>
    </source>
</evidence>
<name>A0A3B4CTL0_PYGNA</name>
<reference evidence="10" key="2">
    <citation type="submission" date="2025-08" db="UniProtKB">
        <authorList>
            <consortium name="Ensembl"/>
        </authorList>
    </citation>
    <scope>IDENTIFICATION</scope>
</reference>
<organism evidence="10 11">
    <name type="scientific">Pygocentrus nattereri</name>
    <name type="common">Red-bellied piranha</name>
    <dbReference type="NCBI Taxonomy" id="42514"/>
    <lineage>
        <taxon>Eukaryota</taxon>
        <taxon>Metazoa</taxon>
        <taxon>Chordata</taxon>
        <taxon>Craniata</taxon>
        <taxon>Vertebrata</taxon>
        <taxon>Euteleostomi</taxon>
        <taxon>Actinopterygii</taxon>
        <taxon>Neopterygii</taxon>
        <taxon>Teleostei</taxon>
        <taxon>Ostariophysi</taxon>
        <taxon>Characiformes</taxon>
        <taxon>Characoidei</taxon>
        <taxon>Pygocentrus</taxon>
    </lineage>
</organism>
<evidence type="ECO:0000256" key="9">
    <source>
        <dbReference type="SAM" id="MobiDB-lite"/>
    </source>
</evidence>
<evidence type="ECO:0000256" key="5">
    <source>
        <dbReference type="ARBA" id="ARBA00022853"/>
    </source>
</evidence>
<keyword evidence="11" id="KW-1185">Reference proteome</keyword>
<dbReference type="FunFam" id="1.25.40.10:FF:000654">
    <property type="entry name" value="Calcineurin-binding protein 1"/>
    <property type="match status" value="1"/>
</dbReference>
<reference evidence="10" key="3">
    <citation type="submission" date="2025-09" db="UniProtKB">
        <authorList>
            <consortium name="Ensembl"/>
        </authorList>
    </citation>
    <scope>IDENTIFICATION</scope>
</reference>
<dbReference type="OMA" id="HAKANIP"/>
<gene>
    <name evidence="10" type="primary">CABIN1</name>
</gene>
<dbReference type="PANTHER" id="PTHR15502:SF7">
    <property type="entry name" value="CALCINEURIN-BINDING PROTEIN CABIN-1"/>
    <property type="match status" value="1"/>
</dbReference>
<accession>A0A3B4CTL0</accession>
<evidence type="ECO:0000256" key="8">
    <source>
        <dbReference type="ARBA" id="ARBA00078627"/>
    </source>
</evidence>
<dbReference type="SUPFAM" id="SSF48452">
    <property type="entry name" value="TPR-like"/>
    <property type="match status" value="2"/>
</dbReference>
<dbReference type="InterPro" id="IPR011990">
    <property type="entry name" value="TPR-like_helical_dom_sf"/>
</dbReference>
<proteinExistence type="predicted"/>
<dbReference type="Proteomes" id="UP001501920">
    <property type="component" value="Chromosome 29"/>
</dbReference>
<dbReference type="AlphaFoldDB" id="A0A3B4CTL0"/>
<dbReference type="GO" id="GO:0005634">
    <property type="term" value="C:nucleus"/>
    <property type="evidence" value="ECO:0007669"/>
    <property type="project" value="UniProtKB-SubCell"/>
</dbReference>
<evidence type="ECO:0000256" key="4">
    <source>
        <dbReference type="ARBA" id="ARBA00022803"/>
    </source>
</evidence>
<evidence type="ECO:0000256" key="7">
    <source>
        <dbReference type="ARBA" id="ARBA00071005"/>
    </source>
</evidence>
<dbReference type="InterPro" id="IPR019734">
    <property type="entry name" value="TPR_rpt"/>
</dbReference>
<evidence type="ECO:0000256" key="3">
    <source>
        <dbReference type="ARBA" id="ARBA00022737"/>
    </source>
</evidence>
<evidence type="ECO:0000256" key="6">
    <source>
        <dbReference type="ARBA" id="ARBA00023242"/>
    </source>
</evidence>
<dbReference type="PANTHER" id="PTHR15502">
    <property type="entry name" value="CALCINEURIN-BINDING PROTEIN CABIN 1-RELATED"/>
    <property type="match status" value="1"/>
</dbReference>
<evidence type="ECO:0000313" key="10">
    <source>
        <dbReference type="Ensembl" id="ENSPNAP00000013864.2"/>
    </source>
</evidence>
<sequence>QIRIAALNAASQTADEHEDHFRSTKPSQTKEAQEAQAFALYHRALDLQKHDKFEESAKAYHELLKTPLLKEAVASEDEKVGLKHPGLMLKYSTYKNLASLAVLRDDLDTAMDFYVEAVMLDSTDVNMWYKLGQVALRRVSIPLARHAFEVGLRCNPDHWPCLDSLITVLYTLSDYSCLYYICKALEKDIGYTKGRVLKEKIFEEQPCLRRDSMKMFSKVYVPCVISVHVYLSTCEAHSIVEEALELRRQRQAKLTRHPRPDLQLVEPIKRFTWKSVGESFLAMYKHQNECLVPRPDFGRRIDLSMYKDPDCLLQTPPTTISSAASIALAPPPPQAMLDSALNDKAKKAPKRKRVMEDCAETAKRRSARVQHEEVHSFLLANMQNGGILELLLRYLKVMGQKFPEEWPPGLGGVVLDIYNCWRKHSAGLPNPLLRDSNNRHIKEMMMMSLACMELQLEQWSLSKGKNSEFLRTCILMNWLVGGVEVGWVLVMGWLVDLFMITMASSQRDVFERDWLCFAVRVHWLKARHLAFQGDMDEAVEGYDLCVGLLKSQPQSSEGEKLTFYLPNLCVDSAISVEEIEKKLKSLERCQSLEEIQRLFESGDYTSVYRLLQPTLSCGPSSARPKPLEYISSAPERPAQLLLLQSSLLRMKDFAQCLESSEVALNEALQHLNAALPSSPSAKEEWVATVTAMLRGIEQCITEQPQLLASTPQTTNLARLANNLIQLIDCSMVLPDDPKEPHFSSMLPWMLLYHLLKQEEAEFDCMLRQHTADEDDDDDDTPLLPSSLMLLNTAHEYLGRRSWCCNSDGALLKFFVQVLKQKLAKGEALPYKEELETALEQCFYCLYSYPSKKSKPRYLEEHSAPQVELQWSDALFMFEYFKPKTLPEFDSYKTSTVSADLANLLKRLSGIIPRSDEPTLSFDDVSAYVEGGAIKVPGLPEGSPPAPPLVNELFYLLADYHFKNKEQSKAIKFYMHDICVCPNRFDSWAGMALARASRIQDKLNSNELKSDGPIWKHSLAVLTCFKRALEIDSSNLCLWIEYGTMSYALHSFASRQLKQWKNELPMEERRDSMLETAYQCFQSASACGGDCNEEEWLIHYMLGKIAEKRKLPPKDYLQLYKQSAHYLHEEAARYPRKIHYHNPPDLAMEALELFFRLTATILKLLEEERDSEQSELQKNVLDYELFFNMLAESAVGPFARGEEKNMPKTSDKYANISTVFELYAWGRQSGTCSSTSLDFLESASTIDSSTPLNQINQWP</sequence>
<feature type="region of interest" description="Disordered" evidence="9">
    <location>
        <begin position="8"/>
        <end position="29"/>
    </location>
</feature>
<keyword evidence="3" id="KW-0677">Repeat</keyword>
<protein>
    <recommendedName>
        <fullName evidence="7">Calcineurin-binding protein cabin-1</fullName>
    </recommendedName>
    <alternativeName>
        <fullName evidence="8">Calcineurin inhibitor</fullName>
    </alternativeName>
</protein>
<dbReference type="GO" id="GO:0006325">
    <property type="term" value="P:chromatin organization"/>
    <property type="evidence" value="ECO:0007669"/>
    <property type="project" value="UniProtKB-KW"/>
</dbReference>